<feature type="transmembrane region" description="Helical" evidence="11">
    <location>
        <begin position="277"/>
        <end position="297"/>
    </location>
</feature>
<comment type="subcellular location">
    <subcellularLocation>
        <location evidence="1">Cell membrane</location>
        <topology evidence="1">Multi-pass membrane protein</topology>
    </subcellularLocation>
</comment>
<dbReference type="HAMAP" id="MF_00154">
    <property type="entry name" value="CyoE_CtaB"/>
    <property type="match status" value="1"/>
</dbReference>
<feature type="transmembrane region" description="Helical" evidence="11">
    <location>
        <begin position="95"/>
        <end position="116"/>
    </location>
</feature>
<dbReference type="AlphaFoldDB" id="A0A381SES0"/>
<evidence type="ECO:0000256" key="6">
    <source>
        <dbReference type="ARBA" id="ARBA00022989"/>
    </source>
</evidence>
<evidence type="ECO:0000256" key="7">
    <source>
        <dbReference type="ARBA" id="ARBA00023133"/>
    </source>
</evidence>
<dbReference type="PANTHER" id="PTHR43448:SF7">
    <property type="entry name" value="4-HYDROXYBENZOATE SOLANESYLTRANSFERASE"/>
    <property type="match status" value="1"/>
</dbReference>
<sequence>VSVSPTGQSTFSRRERVAGYVALTKPRIIELLLVTTVPTMFVAERSVPSVWLMVATVVGGSLAAGGANAVNMVVDRDIDGLMERTMHRPLVRGVMSPRAALTFAVVIEVVAFAWLFTTVNLLSALLAVSATFFYVFVYTLWLKRTTTQNIVIGGAAGAVPVLVGWSAVTNSLDWAPVVLFLVIFFWTPPHFWALAIRYREDYSAASVPMLPAVATLAATARKITLYTVMLVGTTLVFAPVADMGAVYVAAALILGALFGVLALAVQRDPTERAAMRLFSYSITYVTLLFAAMIVDVLV</sequence>
<protein>
    <recommendedName>
        <fullName evidence="9">Protoheme IX farnesyltransferase</fullName>
    </recommendedName>
    <alternativeName>
        <fullName evidence="10">Heme B farnesyltransferase</fullName>
    </alternativeName>
</protein>
<evidence type="ECO:0000256" key="9">
    <source>
        <dbReference type="ARBA" id="ARBA00040810"/>
    </source>
</evidence>
<evidence type="ECO:0000256" key="8">
    <source>
        <dbReference type="ARBA" id="ARBA00023136"/>
    </source>
</evidence>
<dbReference type="Gene3D" id="1.10.357.140">
    <property type="entry name" value="UbiA prenyltransferase"/>
    <property type="match status" value="1"/>
</dbReference>
<evidence type="ECO:0000313" key="12">
    <source>
        <dbReference type="EMBL" id="SVA02019.1"/>
    </source>
</evidence>
<evidence type="ECO:0000256" key="4">
    <source>
        <dbReference type="ARBA" id="ARBA00022679"/>
    </source>
</evidence>
<keyword evidence="8 11" id="KW-0472">Membrane</keyword>
<feature type="transmembrane region" description="Helical" evidence="11">
    <location>
        <begin position="223"/>
        <end position="240"/>
    </location>
</feature>
<keyword evidence="4" id="KW-0808">Transferase</keyword>
<reference evidence="12" key="1">
    <citation type="submission" date="2018-05" db="EMBL/GenBank/DDBJ databases">
        <authorList>
            <person name="Lanie J.A."/>
            <person name="Ng W.-L."/>
            <person name="Kazmierczak K.M."/>
            <person name="Andrzejewski T.M."/>
            <person name="Davidsen T.M."/>
            <person name="Wayne K.J."/>
            <person name="Tettelin H."/>
            <person name="Glass J.I."/>
            <person name="Rusch D."/>
            <person name="Podicherti R."/>
            <person name="Tsui H.-C.T."/>
            <person name="Winkler M.E."/>
        </authorList>
    </citation>
    <scope>NUCLEOTIDE SEQUENCE</scope>
</reference>
<dbReference type="InterPro" id="IPR044878">
    <property type="entry name" value="UbiA_sf"/>
</dbReference>
<dbReference type="InterPro" id="IPR006369">
    <property type="entry name" value="Protohaem_IX_farnesylTrfase"/>
</dbReference>
<dbReference type="EMBL" id="UINC01002962">
    <property type="protein sequence ID" value="SVA02019.1"/>
    <property type="molecule type" value="Genomic_DNA"/>
</dbReference>
<dbReference type="GO" id="GO:0005886">
    <property type="term" value="C:plasma membrane"/>
    <property type="evidence" value="ECO:0007669"/>
    <property type="project" value="UniProtKB-SubCell"/>
</dbReference>
<dbReference type="InterPro" id="IPR000537">
    <property type="entry name" value="UbiA_prenyltransferase"/>
</dbReference>
<gene>
    <name evidence="12" type="ORF">METZ01_LOCUS54873</name>
</gene>
<evidence type="ECO:0000256" key="10">
    <source>
        <dbReference type="ARBA" id="ARBA00042475"/>
    </source>
</evidence>
<dbReference type="Pfam" id="PF01040">
    <property type="entry name" value="UbiA"/>
    <property type="match status" value="1"/>
</dbReference>
<dbReference type="GO" id="GO:0006783">
    <property type="term" value="P:heme biosynthetic process"/>
    <property type="evidence" value="ECO:0007669"/>
    <property type="project" value="UniProtKB-KW"/>
</dbReference>
<dbReference type="GO" id="GO:0008495">
    <property type="term" value="F:protoheme IX farnesyltransferase activity"/>
    <property type="evidence" value="ECO:0007669"/>
    <property type="project" value="InterPro"/>
</dbReference>
<keyword evidence="3" id="KW-1003">Cell membrane</keyword>
<dbReference type="NCBIfam" id="NF003349">
    <property type="entry name" value="PRK04375.1-2"/>
    <property type="match status" value="1"/>
</dbReference>
<keyword evidence="6 11" id="KW-1133">Transmembrane helix</keyword>
<feature type="transmembrane region" description="Helical" evidence="11">
    <location>
        <begin position="122"/>
        <end position="142"/>
    </location>
</feature>
<accession>A0A381SES0</accession>
<organism evidence="12">
    <name type="scientific">marine metagenome</name>
    <dbReference type="NCBI Taxonomy" id="408172"/>
    <lineage>
        <taxon>unclassified sequences</taxon>
        <taxon>metagenomes</taxon>
        <taxon>ecological metagenomes</taxon>
    </lineage>
</organism>
<name>A0A381SES0_9ZZZZ</name>
<dbReference type="InterPro" id="IPR030470">
    <property type="entry name" value="UbiA_prenylTrfase_CS"/>
</dbReference>
<evidence type="ECO:0000256" key="11">
    <source>
        <dbReference type="SAM" id="Phobius"/>
    </source>
</evidence>
<feature type="transmembrane region" description="Helical" evidence="11">
    <location>
        <begin position="50"/>
        <end position="74"/>
    </location>
</feature>
<dbReference type="PROSITE" id="PS00943">
    <property type="entry name" value="UBIA"/>
    <property type="match status" value="1"/>
</dbReference>
<dbReference type="FunFam" id="1.10.357.140:FF:000001">
    <property type="entry name" value="Protoheme IX farnesyltransferase"/>
    <property type="match status" value="1"/>
</dbReference>
<feature type="non-terminal residue" evidence="12">
    <location>
        <position position="1"/>
    </location>
</feature>
<dbReference type="PANTHER" id="PTHR43448">
    <property type="entry name" value="PROTOHEME IX FARNESYLTRANSFERASE, MITOCHONDRIAL"/>
    <property type="match status" value="1"/>
</dbReference>
<feature type="transmembrane region" description="Helical" evidence="11">
    <location>
        <begin position="149"/>
        <end position="168"/>
    </location>
</feature>
<evidence type="ECO:0000256" key="5">
    <source>
        <dbReference type="ARBA" id="ARBA00022692"/>
    </source>
</evidence>
<comment type="pathway">
    <text evidence="2">Porphyrin-containing compound metabolism; heme O biosynthesis; heme O from protoheme: step 1/1.</text>
</comment>
<keyword evidence="7" id="KW-0350">Heme biosynthesis</keyword>
<keyword evidence="5 11" id="KW-0812">Transmembrane</keyword>
<dbReference type="NCBIfam" id="TIGR01473">
    <property type="entry name" value="cyoE_ctaB"/>
    <property type="match status" value="1"/>
</dbReference>
<feature type="transmembrane region" description="Helical" evidence="11">
    <location>
        <begin position="246"/>
        <end position="265"/>
    </location>
</feature>
<evidence type="ECO:0000256" key="1">
    <source>
        <dbReference type="ARBA" id="ARBA00004651"/>
    </source>
</evidence>
<evidence type="ECO:0000256" key="2">
    <source>
        <dbReference type="ARBA" id="ARBA00004919"/>
    </source>
</evidence>
<dbReference type="CDD" id="cd13957">
    <property type="entry name" value="PT_UbiA_Cox10"/>
    <property type="match status" value="1"/>
</dbReference>
<feature type="transmembrane region" description="Helical" evidence="11">
    <location>
        <begin position="174"/>
        <end position="196"/>
    </location>
</feature>
<proteinExistence type="inferred from homology"/>
<evidence type="ECO:0000256" key="3">
    <source>
        <dbReference type="ARBA" id="ARBA00022475"/>
    </source>
</evidence>